<dbReference type="InterPro" id="IPR013766">
    <property type="entry name" value="Thioredoxin_domain"/>
</dbReference>
<dbReference type="Proteomes" id="UP000178116">
    <property type="component" value="Unassembled WGS sequence"/>
</dbReference>
<dbReference type="Gene3D" id="3.40.30.10">
    <property type="entry name" value="Glutaredoxin"/>
    <property type="match status" value="1"/>
</dbReference>
<dbReference type="PROSITE" id="PS51352">
    <property type="entry name" value="THIOREDOXIN_2"/>
    <property type="match status" value="1"/>
</dbReference>
<name>A0A1G2LUZ5_9BACT</name>
<evidence type="ECO:0000256" key="6">
    <source>
        <dbReference type="SAM" id="MobiDB-lite"/>
    </source>
</evidence>
<dbReference type="InterPro" id="IPR036249">
    <property type="entry name" value="Thioredoxin-like_sf"/>
</dbReference>
<accession>A0A1G2LUZ5</accession>
<keyword evidence="7" id="KW-0812">Transmembrane</keyword>
<keyword evidence="7" id="KW-0472">Membrane</keyword>
<keyword evidence="3" id="KW-0560">Oxidoreductase</keyword>
<comment type="caution">
    <text evidence="9">The sequence shown here is derived from an EMBL/GenBank/DDBJ whole genome shotgun (WGS) entry which is preliminary data.</text>
</comment>
<proteinExistence type="inferred from homology"/>
<gene>
    <name evidence="9" type="ORF">A3A10_00455</name>
</gene>
<protein>
    <recommendedName>
        <fullName evidence="8">Thioredoxin domain-containing protein</fullName>
    </recommendedName>
</protein>
<dbReference type="SUPFAM" id="SSF52833">
    <property type="entry name" value="Thioredoxin-like"/>
    <property type="match status" value="1"/>
</dbReference>
<evidence type="ECO:0000313" key="9">
    <source>
        <dbReference type="EMBL" id="OHA15383.1"/>
    </source>
</evidence>
<evidence type="ECO:0000256" key="2">
    <source>
        <dbReference type="ARBA" id="ARBA00022729"/>
    </source>
</evidence>
<keyword evidence="5" id="KW-0676">Redox-active center</keyword>
<organism evidence="9 10">
    <name type="scientific">Candidatus Tagabacteria bacterium RIFCSPLOWO2_01_FULL_42_9</name>
    <dbReference type="NCBI Taxonomy" id="1802296"/>
    <lineage>
        <taxon>Bacteria</taxon>
        <taxon>Candidatus Tagaibacteriota</taxon>
    </lineage>
</organism>
<feature type="domain" description="Thioredoxin" evidence="8">
    <location>
        <begin position="45"/>
        <end position="239"/>
    </location>
</feature>
<evidence type="ECO:0000256" key="7">
    <source>
        <dbReference type="SAM" id="Phobius"/>
    </source>
</evidence>
<evidence type="ECO:0000256" key="4">
    <source>
        <dbReference type="ARBA" id="ARBA00023157"/>
    </source>
</evidence>
<evidence type="ECO:0000256" key="3">
    <source>
        <dbReference type="ARBA" id="ARBA00023002"/>
    </source>
</evidence>
<dbReference type="Pfam" id="PF13462">
    <property type="entry name" value="Thioredoxin_4"/>
    <property type="match status" value="1"/>
</dbReference>
<evidence type="ECO:0000256" key="5">
    <source>
        <dbReference type="ARBA" id="ARBA00023284"/>
    </source>
</evidence>
<evidence type="ECO:0000256" key="1">
    <source>
        <dbReference type="ARBA" id="ARBA00005791"/>
    </source>
</evidence>
<feature type="transmembrane region" description="Helical" evidence="7">
    <location>
        <begin position="9"/>
        <end position="28"/>
    </location>
</feature>
<keyword evidence="4" id="KW-1015">Disulfide bond</keyword>
<sequence>MDNFKADKLILPGAIIIAGLIIAGAIFYREKTPSPTQGNEPNKERPGGAAASPLDNIKPISGEDHVLGNPEAVAALILFTDLECPFCKRFHLTMKQIMEEYGKAGKVKWVLRHFPLEQLHSKAKNEAIAAECAADLGGNEKFWQYVDRLFEITPGNNGLDPGELPKIAEYVGLNKNQFIACLSSGKFNQHIAESIKDAMNSGALGTPYGVLIGPNGQKSVIAGALSYSETKEKIDEMLK</sequence>
<keyword evidence="2" id="KW-0732">Signal</keyword>
<dbReference type="InterPro" id="IPR012336">
    <property type="entry name" value="Thioredoxin-like_fold"/>
</dbReference>
<dbReference type="EMBL" id="MHRA01000022">
    <property type="protein sequence ID" value="OHA15383.1"/>
    <property type="molecule type" value="Genomic_DNA"/>
</dbReference>
<reference evidence="9 10" key="1">
    <citation type="journal article" date="2016" name="Nat. Commun.">
        <title>Thousands of microbial genomes shed light on interconnected biogeochemical processes in an aquifer system.</title>
        <authorList>
            <person name="Anantharaman K."/>
            <person name="Brown C.T."/>
            <person name="Hug L.A."/>
            <person name="Sharon I."/>
            <person name="Castelle C.J."/>
            <person name="Probst A.J."/>
            <person name="Thomas B.C."/>
            <person name="Singh A."/>
            <person name="Wilkins M.J."/>
            <person name="Karaoz U."/>
            <person name="Brodie E.L."/>
            <person name="Williams K.H."/>
            <person name="Hubbard S.S."/>
            <person name="Banfield J.F."/>
        </authorList>
    </citation>
    <scope>NUCLEOTIDE SEQUENCE [LARGE SCALE GENOMIC DNA]</scope>
</reference>
<keyword evidence="7" id="KW-1133">Transmembrane helix</keyword>
<evidence type="ECO:0000259" key="8">
    <source>
        <dbReference type="PROSITE" id="PS51352"/>
    </source>
</evidence>
<comment type="similarity">
    <text evidence="1">Belongs to the thioredoxin family. DsbA subfamily.</text>
</comment>
<dbReference type="AlphaFoldDB" id="A0A1G2LUZ5"/>
<feature type="region of interest" description="Disordered" evidence="6">
    <location>
        <begin position="32"/>
        <end position="54"/>
    </location>
</feature>
<dbReference type="PANTHER" id="PTHR13887:SF14">
    <property type="entry name" value="DISULFIDE BOND FORMATION PROTEIN D"/>
    <property type="match status" value="1"/>
</dbReference>
<dbReference type="GO" id="GO:0016491">
    <property type="term" value="F:oxidoreductase activity"/>
    <property type="evidence" value="ECO:0007669"/>
    <property type="project" value="UniProtKB-KW"/>
</dbReference>
<dbReference type="PANTHER" id="PTHR13887">
    <property type="entry name" value="GLUTATHIONE S-TRANSFERASE KAPPA"/>
    <property type="match status" value="1"/>
</dbReference>
<evidence type="ECO:0000313" key="10">
    <source>
        <dbReference type="Proteomes" id="UP000178116"/>
    </source>
</evidence>